<name>A0A3E3K1B7_9FIRM</name>
<keyword evidence="3" id="KW-1185">Reference proteome</keyword>
<dbReference type="Proteomes" id="UP000261080">
    <property type="component" value="Unassembled WGS sequence"/>
</dbReference>
<feature type="transmembrane region" description="Helical" evidence="1">
    <location>
        <begin position="248"/>
        <end position="271"/>
    </location>
</feature>
<evidence type="ECO:0000313" key="2">
    <source>
        <dbReference type="EMBL" id="RGE86457.1"/>
    </source>
</evidence>
<dbReference type="RefSeq" id="WP_024732999.1">
    <property type="nucleotide sequence ID" value="NZ_BAABYU010000001.1"/>
</dbReference>
<accession>A0A3E3K1B7</accession>
<reference evidence="2 3" key="1">
    <citation type="submission" date="2018-08" db="EMBL/GenBank/DDBJ databases">
        <title>A genome reference for cultivated species of the human gut microbiota.</title>
        <authorList>
            <person name="Zou Y."/>
            <person name="Xue W."/>
            <person name="Luo G."/>
        </authorList>
    </citation>
    <scope>NUCLEOTIDE SEQUENCE [LARGE SCALE GENOMIC DNA]</scope>
    <source>
        <strain evidence="2 3">AF37-2AT</strain>
    </source>
</reference>
<dbReference type="AlphaFoldDB" id="A0A3E3K1B7"/>
<organism evidence="2 3">
    <name type="scientific">Sellimonas intestinalis</name>
    <dbReference type="NCBI Taxonomy" id="1653434"/>
    <lineage>
        <taxon>Bacteria</taxon>
        <taxon>Bacillati</taxon>
        <taxon>Bacillota</taxon>
        <taxon>Clostridia</taxon>
        <taxon>Lachnospirales</taxon>
        <taxon>Lachnospiraceae</taxon>
        <taxon>Sellimonas</taxon>
    </lineage>
</organism>
<feature type="transmembrane region" description="Helical" evidence="1">
    <location>
        <begin position="12"/>
        <end position="31"/>
    </location>
</feature>
<keyword evidence="1" id="KW-0812">Transmembrane</keyword>
<protein>
    <submittedName>
        <fullName evidence="2">ABC transporter permease</fullName>
    </submittedName>
</protein>
<feature type="transmembrane region" description="Helical" evidence="1">
    <location>
        <begin position="318"/>
        <end position="337"/>
    </location>
</feature>
<dbReference type="GeneID" id="97193237"/>
<feature type="transmembrane region" description="Helical" evidence="1">
    <location>
        <begin position="380"/>
        <end position="399"/>
    </location>
</feature>
<proteinExistence type="predicted"/>
<keyword evidence="1" id="KW-1133">Transmembrane helix</keyword>
<dbReference type="EMBL" id="QVLX01000005">
    <property type="protein sequence ID" value="RGE86457.1"/>
    <property type="molecule type" value="Genomic_DNA"/>
</dbReference>
<evidence type="ECO:0000313" key="3">
    <source>
        <dbReference type="Proteomes" id="UP000261080"/>
    </source>
</evidence>
<feature type="transmembrane region" description="Helical" evidence="1">
    <location>
        <begin position="207"/>
        <end position="228"/>
    </location>
</feature>
<comment type="caution">
    <text evidence="2">The sequence shown here is derived from an EMBL/GenBank/DDBJ whole genome shotgun (WGS) entry which is preliminary data.</text>
</comment>
<dbReference type="OrthoDB" id="1708273at2"/>
<evidence type="ECO:0000256" key="1">
    <source>
        <dbReference type="SAM" id="Phobius"/>
    </source>
</evidence>
<gene>
    <name evidence="2" type="ORF">DW016_10380</name>
</gene>
<feature type="transmembrane region" description="Helical" evidence="1">
    <location>
        <begin position="291"/>
        <end position="311"/>
    </location>
</feature>
<sequence>MIWTLFKKECRMLWKSLIFWLYILAVALFFFSQMGTITFEPKPQPEQEGSYGMKLSDKPEDQIQGALGNLAESYFHNSFTTAPIGFNKHVNLNDSEKQKVETILEEMTGLPIEDLQKDFDAWEEEQKVEMPDGSSVIKAGNYTLKPKGGLTYETFLKEMKEVCKILGPGSDFTAEAIKNSAVVEMTYEDALEEYHNLLEKDGLTGGYARLFCDYMGIILAILPVFVAVTREIRDKRAQMKELIYTRKASSFTILFSRYAALCFSMFVPVLLLTCHPLMECVSFGKGIDVDLHMSAFVVYSLGWLLPTILVVTALGMFFTELTGTAAGVLVQAAWWFLSLFSGEETMHGGQYGMNLIPRHNTEMNYAGFHDQFSQLLLNRIFYVVLALALVTGAAMIFEARRKGKWGNGKISRIRKRVRPASSATAGAR</sequence>
<keyword evidence="1" id="KW-0472">Membrane</keyword>